<dbReference type="OrthoDB" id="3262758at2759"/>
<name>A0A0C9VGP2_SPHS4</name>
<reference evidence="1 2" key="1">
    <citation type="submission" date="2014-06" db="EMBL/GenBank/DDBJ databases">
        <title>Evolutionary Origins and Diversification of the Mycorrhizal Mutualists.</title>
        <authorList>
            <consortium name="DOE Joint Genome Institute"/>
            <consortium name="Mycorrhizal Genomics Consortium"/>
            <person name="Kohler A."/>
            <person name="Kuo A."/>
            <person name="Nagy L.G."/>
            <person name="Floudas D."/>
            <person name="Copeland A."/>
            <person name="Barry K.W."/>
            <person name="Cichocki N."/>
            <person name="Veneault-Fourrey C."/>
            <person name="LaButti K."/>
            <person name="Lindquist E.A."/>
            <person name="Lipzen A."/>
            <person name="Lundell T."/>
            <person name="Morin E."/>
            <person name="Murat C."/>
            <person name="Riley R."/>
            <person name="Ohm R."/>
            <person name="Sun H."/>
            <person name="Tunlid A."/>
            <person name="Henrissat B."/>
            <person name="Grigoriev I.V."/>
            <person name="Hibbett D.S."/>
            <person name="Martin F."/>
        </authorList>
    </citation>
    <scope>NUCLEOTIDE SEQUENCE [LARGE SCALE GENOMIC DNA]</scope>
    <source>
        <strain evidence="1 2">SS14</strain>
    </source>
</reference>
<protein>
    <submittedName>
        <fullName evidence="1">Uncharacterized protein</fullName>
    </submittedName>
</protein>
<proteinExistence type="predicted"/>
<dbReference type="EMBL" id="KN837108">
    <property type="protein sequence ID" value="KIJ46204.1"/>
    <property type="molecule type" value="Genomic_DNA"/>
</dbReference>
<evidence type="ECO:0000313" key="2">
    <source>
        <dbReference type="Proteomes" id="UP000054279"/>
    </source>
</evidence>
<keyword evidence="2" id="KW-1185">Reference proteome</keyword>
<dbReference type="Proteomes" id="UP000054279">
    <property type="component" value="Unassembled WGS sequence"/>
</dbReference>
<accession>A0A0C9VGP2</accession>
<dbReference type="AlphaFoldDB" id="A0A0C9VGP2"/>
<dbReference type="HOGENOM" id="CLU_2086315_0_0_1"/>
<sequence length="117" mass="13217">MTSIAVRHCGNEQRRLNFGVRQGRARSLYQVTRPFFENEVHAVLTCNAHELIVVARTHFLSQLPSLGAAVPIHPPPGHSQLDFFRALLGWPQVLPSLAQLVHVVLSEYGQYPIYIHQ</sequence>
<organism evidence="1 2">
    <name type="scientific">Sphaerobolus stellatus (strain SS14)</name>
    <dbReference type="NCBI Taxonomy" id="990650"/>
    <lineage>
        <taxon>Eukaryota</taxon>
        <taxon>Fungi</taxon>
        <taxon>Dikarya</taxon>
        <taxon>Basidiomycota</taxon>
        <taxon>Agaricomycotina</taxon>
        <taxon>Agaricomycetes</taxon>
        <taxon>Phallomycetidae</taxon>
        <taxon>Geastrales</taxon>
        <taxon>Sphaerobolaceae</taxon>
        <taxon>Sphaerobolus</taxon>
    </lineage>
</organism>
<evidence type="ECO:0000313" key="1">
    <source>
        <dbReference type="EMBL" id="KIJ46204.1"/>
    </source>
</evidence>
<gene>
    <name evidence="1" type="ORF">M422DRAFT_250243</name>
</gene>